<feature type="region of interest" description="Disordered" evidence="1">
    <location>
        <begin position="133"/>
        <end position="154"/>
    </location>
</feature>
<dbReference type="Gramene" id="ONIVA12G05220.1">
    <property type="protein sequence ID" value="ONIVA12G05220.1"/>
    <property type="gene ID" value="ONIVA12G05220"/>
</dbReference>
<dbReference type="GO" id="GO:0020037">
    <property type="term" value="F:heme binding"/>
    <property type="evidence" value="ECO:0007669"/>
    <property type="project" value="InterPro"/>
</dbReference>
<dbReference type="eggNOG" id="KOG0157">
    <property type="taxonomic scope" value="Eukaryota"/>
</dbReference>
<dbReference type="InterPro" id="IPR036396">
    <property type="entry name" value="Cyt_P450_sf"/>
</dbReference>
<evidence type="ECO:0000313" key="3">
    <source>
        <dbReference type="Proteomes" id="UP000006591"/>
    </source>
</evidence>
<evidence type="ECO:0000313" key="2">
    <source>
        <dbReference type="EnsemblPlants" id="ONIVA12G05220.1"/>
    </source>
</evidence>
<protein>
    <submittedName>
        <fullName evidence="2">Uncharacterized protein</fullName>
    </submittedName>
</protein>
<reference evidence="2" key="2">
    <citation type="submission" date="2018-04" db="EMBL/GenBank/DDBJ databases">
        <title>OnivRS2 (Oryza nivara Reference Sequence Version 2).</title>
        <authorList>
            <person name="Zhang J."/>
            <person name="Kudrna D."/>
            <person name="Lee S."/>
            <person name="Talag J."/>
            <person name="Rajasekar S."/>
            <person name="Welchert J."/>
            <person name="Hsing Y.-I."/>
            <person name="Wing R.A."/>
        </authorList>
    </citation>
    <scope>NUCLEOTIDE SEQUENCE [LARGE SCALE GENOMIC DNA]</scope>
    <source>
        <strain evidence="2">SL10</strain>
    </source>
</reference>
<keyword evidence="3" id="KW-1185">Reference proteome</keyword>
<dbReference type="SUPFAM" id="SSF48264">
    <property type="entry name" value="Cytochrome P450"/>
    <property type="match status" value="1"/>
</dbReference>
<proteinExistence type="predicted"/>
<dbReference type="AlphaFoldDB" id="A0A0E0J7S6"/>
<organism evidence="2">
    <name type="scientific">Oryza nivara</name>
    <name type="common">Indian wild rice</name>
    <name type="synonym">Oryza sativa f. spontanea</name>
    <dbReference type="NCBI Taxonomy" id="4536"/>
    <lineage>
        <taxon>Eukaryota</taxon>
        <taxon>Viridiplantae</taxon>
        <taxon>Streptophyta</taxon>
        <taxon>Embryophyta</taxon>
        <taxon>Tracheophyta</taxon>
        <taxon>Spermatophyta</taxon>
        <taxon>Magnoliopsida</taxon>
        <taxon>Liliopsida</taxon>
        <taxon>Poales</taxon>
        <taxon>Poaceae</taxon>
        <taxon>BOP clade</taxon>
        <taxon>Oryzoideae</taxon>
        <taxon>Oryzeae</taxon>
        <taxon>Oryzinae</taxon>
        <taxon>Oryza</taxon>
    </lineage>
</organism>
<sequence length="184" mass="20849">MPPAAPHNALPRVLAFYHYWRKIYDGWGKRINGGRRAAGLAFLIWFGPTQRLTVAEPELVREIFLTRTEAFDRYEAHPVVRQLESDGLVSLHGDNSSCCVFSLDDGGAAATAWWCRRKANLSLPPLRDWPPALTRSRRRQRRDDEDDDSPPVEAFLGTCHGQASRVWGNLAISKNFLPILARKL</sequence>
<dbReference type="HOGENOM" id="CLU_108240_0_0_1"/>
<evidence type="ECO:0000256" key="1">
    <source>
        <dbReference type="SAM" id="MobiDB-lite"/>
    </source>
</evidence>
<dbReference type="GO" id="GO:0005506">
    <property type="term" value="F:iron ion binding"/>
    <property type="evidence" value="ECO:0007669"/>
    <property type="project" value="InterPro"/>
</dbReference>
<reference evidence="2" key="1">
    <citation type="submission" date="2015-04" db="UniProtKB">
        <authorList>
            <consortium name="EnsemblPlants"/>
        </authorList>
    </citation>
    <scope>IDENTIFICATION</scope>
    <source>
        <strain evidence="2">SL10</strain>
    </source>
</reference>
<dbReference type="STRING" id="4536.A0A0E0J7S6"/>
<dbReference type="Proteomes" id="UP000006591">
    <property type="component" value="Chromosome 12"/>
</dbReference>
<dbReference type="GO" id="GO:0016705">
    <property type="term" value="F:oxidoreductase activity, acting on paired donors, with incorporation or reduction of molecular oxygen"/>
    <property type="evidence" value="ECO:0007669"/>
    <property type="project" value="InterPro"/>
</dbReference>
<dbReference type="EnsemblPlants" id="ONIVA12G05220.1">
    <property type="protein sequence ID" value="ONIVA12G05220.1"/>
    <property type="gene ID" value="ONIVA12G05220"/>
</dbReference>
<dbReference type="GO" id="GO:0004497">
    <property type="term" value="F:monooxygenase activity"/>
    <property type="evidence" value="ECO:0007669"/>
    <property type="project" value="InterPro"/>
</dbReference>
<name>A0A0E0J7S6_ORYNI</name>
<accession>A0A0E0J7S6</accession>
<dbReference type="OMA" id="GWGKRIN"/>